<dbReference type="Pfam" id="PF00512">
    <property type="entry name" value="HisKA"/>
    <property type="match status" value="1"/>
</dbReference>
<evidence type="ECO:0000259" key="14">
    <source>
        <dbReference type="PROSITE" id="PS50109"/>
    </source>
</evidence>
<dbReference type="PROSITE" id="PS50110">
    <property type="entry name" value="RESPONSE_REGULATORY"/>
    <property type="match status" value="2"/>
</dbReference>
<evidence type="ECO:0000256" key="12">
    <source>
        <dbReference type="ARBA" id="ARBA00023012"/>
    </source>
</evidence>
<dbReference type="CDD" id="cd17546">
    <property type="entry name" value="REC_hyHK_CKI1_RcsC-like"/>
    <property type="match status" value="1"/>
</dbReference>
<evidence type="ECO:0000256" key="9">
    <source>
        <dbReference type="ARBA" id="ARBA00022777"/>
    </source>
</evidence>
<dbReference type="InterPro" id="IPR008207">
    <property type="entry name" value="Sig_transdc_His_kin_Hpt_dom"/>
</dbReference>
<comment type="caution">
    <text evidence="17">The sequence shown here is derived from an EMBL/GenBank/DDBJ whole genome shotgun (WGS) entry which is preliminary data.</text>
</comment>
<feature type="domain" description="Response regulatory" evidence="15">
    <location>
        <begin position="709"/>
        <end position="825"/>
    </location>
</feature>
<evidence type="ECO:0000256" key="10">
    <source>
        <dbReference type="ARBA" id="ARBA00022840"/>
    </source>
</evidence>
<keyword evidence="12" id="KW-0902">Two-component regulatory system</keyword>
<keyword evidence="6 17" id="KW-0808">Transferase</keyword>
<dbReference type="GO" id="GO:0005524">
    <property type="term" value="F:ATP binding"/>
    <property type="evidence" value="ECO:0007669"/>
    <property type="project" value="UniProtKB-KW"/>
</dbReference>
<dbReference type="CDD" id="cd00082">
    <property type="entry name" value="HisKA"/>
    <property type="match status" value="1"/>
</dbReference>
<dbReference type="InterPro" id="IPR036641">
    <property type="entry name" value="HPT_dom_sf"/>
</dbReference>
<evidence type="ECO:0000256" key="11">
    <source>
        <dbReference type="ARBA" id="ARBA00022989"/>
    </source>
</evidence>
<comment type="subcellular location">
    <subcellularLocation>
        <location evidence="2">Cell membrane</location>
        <topology evidence="2">Multi-pass membrane protein</topology>
    </subcellularLocation>
</comment>
<proteinExistence type="predicted"/>
<evidence type="ECO:0000256" key="4">
    <source>
        <dbReference type="ARBA" id="ARBA00022475"/>
    </source>
</evidence>
<evidence type="ECO:0000256" key="3">
    <source>
        <dbReference type="ARBA" id="ARBA00012438"/>
    </source>
</evidence>
<dbReference type="SUPFAM" id="SSF47384">
    <property type="entry name" value="Homodimeric domain of signal transducing histidine kinase"/>
    <property type="match status" value="1"/>
</dbReference>
<dbReference type="InterPro" id="IPR005467">
    <property type="entry name" value="His_kinase_dom"/>
</dbReference>
<name>A0A644YSG9_9ZZZZ</name>
<keyword evidence="9 17" id="KW-0418">Kinase</keyword>
<dbReference type="AlphaFoldDB" id="A0A644YSG9"/>
<dbReference type="PROSITE" id="PS50109">
    <property type="entry name" value="HIS_KIN"/>
    <property type="match status" value="1"/>
</dbReference>
<dbReference type="FunFam" id="3.30.565.10:FF:000010">
    <property type="entry name" value="Sensor histidine kinase RcsC"/>
    <property type="match status" value="1"/>
</dbReference>
<dbReference type="FunFam" id="1.10.287.130:FF:000002">
    <property type="entry name" value="Two-component osmosensing histidine kinase"/>
    <property type="match status" value="1"/>
</dbReference>
<evidence type="ECO:0000256" key="5">
    <source>
        <dbReference type="ARBA" id="ARBA00022553"/>
    </source>
</evidence>
<keyword evidence="8" id="KW-0547">Nucleotide-binding</keyword>
<evidence type="ECO:0000313" key="17">
    <source>
        <dbReference type="EMBL" id="MPM31490.1"/>
    </source>
</evidence>
<dbReference type="InterPro" id="IPR029016">
    <property type="entry name" value="GAF-like_dom_sf"/>
</dbReference>
<evidence type="ECO:0000259" key="16">
    <source>
        <dbReference type="PROSITE" id="PS50894"/>
    </source>
</evidence>
<keyword evidence="11" id="KW-1133">Transmembrane helix</keyword>
<dbReference type="Gene3D" id="1.20.120.160">
    <property type="entry name" value="HPT domain"/>
    <property type="match status" value="1"/>
</dbReference>
<dbReference type="SUPFAM" id="SSF55785">
    <property type="entry name" value="PYP-like sensor domain (PAS domain)"/>
    <property type="match status" value="1"/>
</dbReference>
<evidence type="ECO:0000256" key="7">
    <source>
        <dbReference type="ARBA" id="ARBA00022692"/>
    </source>
</evidence>
<accession>A0A644YSG9</accession>
<keyword evidence="10" id="KW-0067">ATP-binding</keyword>
<dbReference type="InterPro" id="IPR003018">
    <property type="entry name" value="GAF"/>
</dbReference>
<dbReference type="Gene3D" id="3.40.50.2300">
    <property type="match status" value="2"/>
</dbReference>
<dbReference type="GO" id="GO:0005886">
    <property type="term" value="C:plasma membrane"/>
    <property type="evidence" value="ECO:0007669"/>
    <property type="project" value="UniProtKB-SubCell"/>
</dbReference>
<keyword evidence="4" id="KW-1003">Cell membrane</keyword>
<reference evidence="17" key="1">
    <citation type="submission" date="2019-08" db="EMBL/GenBank/DDBJ databases">
        <authorList>
            <person name="Kucharzyk K."/>
            <person name="Murdoch R.W."/>
            <person name="Higgins S."/>
            <person name="Loffler F."/>
        </authorList>
    </citation>
    <scope>NUCLEOTIDE SEQUENCE</scope>
</reference>
<feature type="domain" description="Response regulatory" evidence="15">
    <location>
        <begin position="562"/>
        <end position="683"/>
    </location>
</feature>
<dbReference type="InterPro" id="IPR003661">
    <property type="entry name" value="HisK_dim/P_dom"/>
</dbReference>
<dbReference type="InterPro" id="IPR003594">
    <property type="entry name" value="HATPase_dom"/>
</dbReference>
<dbReference type="InterPro" id="IPR011006">
    <property type="entry name" value="CheY-like_superfamily"/>
</dbReference>
<dbReference type="GO" id="GO:0000155">
    <property type="term" value="F:phosphorelay sensor kinase activity"/>
    <property type="evidence" value="ECO:0007669"/>
    <property type="project" value="InterPro"/>
</dbReference>
<comment type="catalytic activity">
    <reaction evidence="1">
        <text>ATP + protein L-histidine = ADP + protein N-phospho-L-histidine.</text>
        <dbReference type="EC" id="2.7.13.3"/>
    </reaction>
</comment>
<dbReference type="SUPFAM" id="SSF55874">
    <property type="entry name" value="ATPase domain of HSP90 chaperone/DNA topoisomerase II/histidine kinase"/>
    <property type="match status" value="1"/>
</dbReference>
<dbReference type="Gene3D" id="1.10.287.130">
    <property type="match status" value="1"/>
</dbReference>
<dbReference type="SMART" id="SM00388">
    <property type="entry name" value="HisKA"/>
    <property type="match status" value="1"/>
</dbReference>
<dbReference type="CDD" id="cd16922">
    <property type="entry name" value="HATPase_EvgS-ArcB-TorS-like"/>
    <property type="match status" value="1"/>
</dbReference>
<dbReference type="Pfam" id="PF02518">
    <property type="entry name" value="HATPase_c"/>
    <property type="match status" value="1"/>
</dbReference>
<dbReference type="Gene3D" id="3.30.565.10">
    <property type="entry name" value="Histidine kinase-like ATPase, C-terminal domain"/>
    <property type="match status" value="1"/>
</dbReference>
<dbReference type="EC" id="2.7.13.3" evidence="3"/>
<dbReference type="SMART" id="SM00448">
    <property type="entry name" value="REC"/>
    <property type="match status" value="2"/>
</dbReference>
<dbReference type="PANTHER" id="PTHR45339:SF1">
    <property type="entry name" value="HYBRID SIGNAL TRANSDUCTION HISTIDINE KINASE J"/>
    <property type="match status" value="1"/>
</dbReference>
<dbReference type="PANTHER" id="PTHR45339">
    <property type="entry name" value="HYBRID SIGNAL TRANSDUCTION HISTIDINE KINASE J"/>
    <property type="match status" value="1"/>
</dbReference>
<evidence type="ECO:0000256" key="6">
    <source>
        <dbReference type="ARBA" id="ARBA00022679"/>
    </source>
</evidence>
<dbReference type="Pfam" id="PF08447">
    <property type="entry name" value="PAS_3"/>
    <property type="match status" value="1"/>
</dbReference>
<protein>
    <recommendedName>
        <fullName evidence="3">histidine kinase</fullName>
        <ecNumber evidence="3">2.7.13.3</ecNumber>
    </recommendedName>
</protein>
<evidence type="ECO:0000256" key="8">
    <source>
        <dbReference type="ARBA" id="ARBA00022741"/>
    </source>
</evidence>
<dbReference type="SMART" id="SM00387">
    <property type="entry name" value="HATPase_c"/>
    <property type="match status" value="1"/>
</dbReference>
<dbReference type="Pfam" id="PF00072">
    <property type="entry name" value="Response_reg"/>
    <property type="match status" value="2"/>
</dbReference>
<keyword evidence="7" id="KW-0812">Transmembrane</keyword>
<dbReference type="InterPro" id="IPR035965">
    <property type="entry name" value="PAS-like_dom_sf"/>
</dbReference>
<keyword evidence="5" id="KW-0597">Phosphoprotein</keyword>
<dbReference type="SUPFAM" id="SSF55781">
    <property type="entry name" value="GAF domain-like"/>
    <property type="match status" value="1"/>
</dbReference>
<dbReference type="InterPro" id="IPR001789">
    <property type="entry name" value="Sig_transdc_resp-reg_receiver"/>
</dbReference>
<feature type="domain" description="Histidine kinase" evidence="14">
    <location>
        <begin position="324"/>
        <end position="544"/>
    </location>
</feature>
<dbReference type="Pfam" id="PF01627">
    <property type="entry name" value="Hpt"/>
    <property type="match status" value="1"/>
</dbReference>
<keyword evidence="13" id="KW-0472">Membrane</keyword>
<evidence type="ECO:0000256" key="13">
    <source>
        <dbReference type="ARBA" id="ARBA00023136"/>
    </source>
</evidence>
<sequence>MESGINGDIERFSREITALLGKTLPVERVSVWRLSEDQTRLDNIDYYLSDEKTHMAVEPIDLGEFPVFGLFPESRRFTVFKLNSENSIIKKVSGHYRKLRGIKTILQCSIFAGGRPVGAISFSYVRAHEWSNEETAFFCQVADQLGMAFINRERLDAVEALRLSEAFLNRAQRVAKTGHWHYDYQTGKLTWSDEAYRMFGIPVETPLTFRRFLHCVHPDDRDKLVQEYTAAREARTTYELTYRIMVDGEIYWVNENSEFDLDVKGNFVSMGTVTDITEAYTNYLELENYRSRLEELVDIRTKELQAAKLEADNANQAKSLFLSNMSHEIRTPMNAVLGYAHLMKKGPLTQRQYEQLEKLTGAAQNLLSIINDILDISKIEAHKIVLDITDFEPARVIDRACAIVADQAVKKDLNILVDTGGIPPVLQGDDRRLGQILLNLLANAVKFTDKGGVTIKVRVVEKREAQVLLRFEVIDTGIGIEPADIPRLFSVFEQADVSTTRRYGGTGLGLAISKQLTELMGGQIGVTSVPGRGSTFYVEIPFETSGKLPQSIAHLEPLEGKKAIVIDDAPDARELLSEMLEGFGLSVDAASSGNEGLEMLKRSCRRPDGYRYLIVDFRMPDMDGVETVRKMRAMNLPYPPEIIMVTAYSAQLSSEGLVEAGISAVLEKPVTPSKVNDTLAGFLGIEKWKKTVKGPMPFKKELKGRLGAHLLLVEDNEINQTVTVELLNAVGFQTSIAQNGKEAVQMVRETPFDLILMDVQMPVMDGLQATRAIREIPGMEAVPIIGVTANAFEEDRRKCIAAGMNDHLAKPVKPEILYSKIISWLPDAHMLRDECPPETFERPCEKNDAPSAGILAKLGKLEGFDTQSGLRLLRGDCARYVGLLTQFSDRHGRDAARMEELLALGESEGVLRIAHALKGVAATLGAVRIQEQAEKLQCLVQKDGEKAEMKAEIAGLACELSQLKEALEPMRGEGNTAGGGPATPEEKAEAAAIFEKMDALLSHLDTAVNDIMEDSKDLLIKAAGRAAEILDGQIQEYEYREAHKTLEQIRKSL</sequence>
<dbReference type="PROSITE" id="PS50894">
    <property type="entry name" value="HPT"/>
    <property type="match status" value="1"/>
</dbReference>
<evidence type="ECO:0000259" key="15">
    <source>
        <dbReference type="PROSITE" id="PS50110"/>
    </source>
</evidence>
<evidence type="ECO:0000256" key="1">
    <source>
        <dbReference type="ARBA" id="ARBA00000085"/>
    </source>
</evidence>
<dbReference type="Gene3D" id="3.30.450.40">
    <property type="match status" value="1"/>
</dbReference>
<dbReference type="PRINTS" id="PR00344">
    <property type="entry name" value="BCTRLSENSOR"/>
</dbReference>
<gene>
    <name evidence="17" type="primary">rcsC_169</name>
    <name evidence="17" type="ORF">SDC9_78045</name>
</gene>
<dbReference type="InterPro" id="IPR013655">
    <property type="entry name" value="PAS_fold_3"/>
</dbReference>
<dbReference type="SMART" id="SM00065">
    <property type="entry name" value="GAF"/>
    <property type="match status" value="1"/>
</dbReference>
<evidence type="ECO:0000256" key="2">
    <source>
        <dbReference type="ARBA" id="ARBA00004651"/>
    </source>
</evidence>
<dbReference type="CDD" id="cd00156">
    <property type="entry name" value="REC"/>
    <property type="match status" value="1"/>
</dbReference>
<dbReference type="SUPFAM" id="SSF47226">
    <property type="entry name" value="Histidine-containing phosphotransfer domain, HPT domain"/>
    <property type="match status" value="1"/>
</dbReference>
<dbReference type="Gene3D" id="3.30.450.20">
    <property type="entry name" value="PAS domain"/>
    <property type="match status" value="1"/>
</dbReference>
<dbReference type="EMBL" id="VSSQ01006088">
    <property type="protein sequence ID" value="MPM31490.1"/>
    <property type="molecule type" value="Genomic_DNA"/>
</dbReference>
<feature type="domain" description="HPt" evidence="16">
    <location>
        <begin position="876"/>
        <end position="970"/>
    </location>
</feature>
<organism evidence="17">
    <name type="scientific">bioreactor metagenome</name>
    <dbReference type="NCBI Taxonomy" id="1076179"/>
    <lineage>
        <taxon>unclassified sequences</taxon>
        <taxon>metagenomes</taxon>
        <taxon>ecological metagenomes</taxon>
    </lineage>
</organism>
<dbReference type="InterPro" id="IPR036097">
    <property type="entry name" value="HisK_dim/P_sf"/>
</dbReference>
<dbReference type="SUPFAM" id="SSF52172">
    <property type="entry name" value="CheY-like"/>
    <property type="match status" value="2"/>
</dbReference>
<dbReference type="InterPro" id="IPR036890">
    <property type="entry name" value="HATPase_C_sf"/>
</dbReference>
<dbReference type="Pfam" id="PF01590">
    <property type="entry name" value="GAF"/>
    <property type="match status" value="1"/>
</dbReference>
<dbReference type="InterPro" id="IPR004358">
    <property type="entry name" value="Sig_transdc_His_kin-like_C"/>
</dbReference>